<name>Q8EUN8_MALP2</name>
<dbReference type="EMBL" id="BA000026">
    <property type="protein sequence ID" value="BAC44674.1"/>
    <property type="molecule type" value="Genomic_DNA"/>
</dbReference>
<dbReference type="HOGENOM" id="CLU_893770_0_0_14"/>
<dbReference type="PANTHER" id="PTHR22916">
    <property type="entry name" value="GLYCOSYLTRANSFERASE"/>
    <property type="match status" value="1"/>
</dbReference>
<dbReference type="AlphaFoldDB" id="Q8EUN8"/>
<dbReference type="KEGG" id="mpe:MYPE8830"/>
<evidence type="ECO:0000313" key="2">
    <source>
        <dbReference type="EMBL" id="BAC44674.1"/>
    </source>
</evidence>
<reference evidence="2 3" key="1">
    <citation type="journal article" date="2002" name="Nucleic Acids Res.">
        <title>The complete genomic sequence of Mycoplasma penetrans, an intracellular bacterial pathogen in humans.</title>
        <authorList>
            <person name="Sasaki Y."/>
            <person name="Ishikawa J."/>
            <person name="Yamashita A."/>
            <person name="Oshima K."/>
            <person name="Kenri T."/>
            <person name="Furuya K."/>
            <person name="Yoshino C."/>
            <person name="Horino A."/>
            <person name="Shiba T."/>
            <person name="Sasaki T."/>
            <person name="Hattori M."/>
        </authorList>
    </citation>
    <scope>NUCLEOTIDE SEQUENCE [LARGE SCALE GENOMIC DNA]</scope>
    <source>
        <strain evidence="2 3">HF-2</strain>
    </source>
</reference>
<organism evidence="2 3">
    <name type="scientific">Malacoplasma penetrans (strain HF-2)</name>
    <name type="common">Mycoplasma penetrans</name>
    <dbReference type="NCBI Taxonomy" id="272633"/>
    <lineage>
        <taxon>Bacteria</taxon>
        <taxon>Bacillati</taxon>
        <taxon>Mycoplasmatota</taxon>
        <taxon>Mycoplasmoidales</taxon>
        <taxon>Mycoplasmoidaceae</taxon>
        <taxon>Malacoplasma</taxon>
    </lineage>
</organism>
<dbReference type="PANTHER" id="PTHR22916:SF3">
    <property type="entry name" value="UDP-GLCNAC:BETAGAL BETA-1,3-N-ACETYLGLUCOSAMINYLTRANSFERASE-LIKE PROTEIN 1"/>
    <property type="match status" value="1"/>
</dbReference>
<dbReference type="FunCoup" id="Q8EUN8">
    <property type="interactions" value="45"/>
</dbReference>
<sequence>MSKISLIIPFKNTELIWINKLFDSLEKQINKNFEVICIDDSSDNGIDYKTLILEKGYRYYRSNNASLGDGVGKLRDYGVSVAKGDLIWFVDSDDWITPDATDYLINSFEEHKDIDLVVFKYQWVYKESDVNFKERKITSFVSDNTPNRRMNKWFHTDYQTDWRVCFKKEFLLKNEILHKENLLLYEDVYFGLIWKTIYKKALFSSKILYFYNRMNRFSTLNQDKNFDPHRLLLNILSSKDNLIKRNIFNEKWFFYANNWAFVAASYIYKDRKQNKSLIKDVIGPKHCRNYKMLGFGSRWFVSNFLVWRPLLMIILRKIFKFKAKANNN</sequence>
<dbReference type="CAZy" id="GT2">
    <property type="family name" value="Glycosyltransferase Family 2"/>
</dbReference>
<dbReference type="InParanoid" id="Q8EUN8"/>
<dbReference type="Gene3D" id="3.90.550.10">
    <property type="entry name" value="Spore Coat Polysaccharide Biosynthesis Protein SpsA, Chain A"/>
    <property type="match status" value="1"/>
</dbReference>
<evidence type="ECO:0000313" key="3">
    <source>
        <dbReference type="Proteomes" id="UP000002522"/>
    </source>
</evidence>
<feature type="domain" description="Glycosyltransferase 2-like" evidence="1">
    <location>
        <begin position="5"/>
        <end position="137"/>
    </location>
</feature>
<dbReference type="Pfam" id="PF00535">
    <property type="entry name" value="Glycos_transf_2"/>
    <property type="match status" value="1"/>
</dbReference>
<dbReference type="SUPFAM" id="SSF53448">
    <property type="entry name" value="Nucleotide-diphospho-sugar transferases"/>
    <property type="match status" value="1"/>
</dbReference>
<accession>Q8EUN8</accession>
<dbReference type="RefSeq" id="WP_011077703.1">
    <property type="nucleotide sequence ID" value="NC_004432.1"/>
</dbReference>
<dbReference type="eggNOG" id="COG0463">
    <property type="taxonomic scope" value="Bacteria"/>
</dbReference>
<gene>
    <name evidence="2" type="ordered locus">MYPE8830</name>
</gene>
<dbReference type="CDD" id="cd00761">
    <property type="entry name" value="Glyco_tranf_GTA_type"/>
    <property type="match status" value="1"/>
</dbReference>
<dbReference type="InterPro" id="IPR001173">
    <property type="entry name" value="Glyco_trans_2-like"/>
</dbReference>
<keyword evidence="3" id="KW-1185">Reference proteome</keyword>
<dbReference type="InterPro" id="IPR029044">
    <property type="entry name" value="Nucleotide-diphossugar_trans"/>
</dbReference>
<dbReference type="GO" id="GO:0016758">
    <property type="term" value="F:hexosyltransferase activity"/>
    <property type="evidence" value="ECO:0007669"/>
    <property type="project" value="UniProtKB-ARBA"/>
</dbReference>
<dbReference type="STRING" id="272633.gene:10732005"/>
<evidence type="ECO:0000259" key="1">
    <source>
        <dbReference type="Pfam" id="PF00535"/>
    </source>
</evidence>
<proteinExistence type="predicted"/>
<dbReference type="Proteomes" id="UP000002522">
    <property type="component" value="Chromosome"/>
</dbReference>
<protein>
    <submittedName>
        <fullName evidence="2">Glycosyltransferase</fullName>
    </submittedName>
</protein>